<organism evidence="7 8">
    <name type="scientific">Streptomyces coffeae</name>
    <dbReference type="NCBI Taxonomy" id="621382"/>
    <lineage>
        <taxon>Bacteria</taxon>
        <taxon>Bacillati</taxon>
        <taxon>Actinomycetota</taxon>
        <taxon>Actinomycetes</taxon>
        <taxon>Kitasatosporales</taxon>
        <taxon>Streptomycetaceae</taxon>
        <taxon>Streptomyces</taxon>
    </lineage>
</organism>
<sequence length="634" mass="70977">MHQEIEVRRIPRTGVSADLAQRRARRRARLAEQLRDGRRPDRWFPVLSVLAPVMTQAEGEITYPGDPMCLYAALSVAVHNAVHDAVPLERARHYNDLAPRWTRFPDQSYRLSVEHDGFRVHGDDPNTDETVYDPRVWDQHAKNRWLELLRRARPKVVLISSVSPAHRYALEIAAMAKAEVPGVFVVLGGRHVDETITCLPGKDMMMVAPSSTLSVIRTGKVPHVVDATISGEAYYSLDLLMRAIAAAVDLDTDLVRPDAVRRLLEELLSEQEPMPGRSLITLLTPETTLAYPQEGPKIDLAALPSPYEGFAIRSRFPIFVDPRTDEIRRTAHVMVSNACPYQCNFCSETAKLAGGLKRFRQTSAGVNRVVEYVGYGAEALFFDDSVFWSGTYRDVVDFCEELCRVRETPAGEMAEHHRRLLPTAADVERLGRLEWGAQLTVDVLVALHSLEESRRTLEIMRAAGCSYVYIGIESMSDQVMDKIHKNIRRVEGHSWAEKVRAAVSLVKSTGLRVGTSVLFGLEGETRASIDETIAGVSNLIADKLIDLASPNILTYHPATPITRIHGMVDKLDYHSPNLDNRKPYTYFEEAFPGVVSVALSEEDLWYIHTETDHRWGTTRNDSAAVPLDQGQVGV</sequence>
<dbReference type="Gene3D" id="3.20.20.70">
    <property type="entry name" value="Aldolase class I"/>
    <property type="match status" value="1"/>
</dbReference>
<keyword evidence="4" id="KW-0408">Iron</keyword>
<dbReference type="SFLD" id="SFLDS00029">
    <property type="entry name" value="Radical_SAM"/>
    <property type="match status" value="1"/>
</dbReference>
<dbReference type="SFLD" id="SFLDF00422">
    <property type="entry name" value="valine_cyclopropanase"/>
    <property type="match status" value="1"/>
</dbReference>
<gene>
    <name evidence="7" type="ORF">JK363_14730</name>
</gene>
<dbReference type="InterPro" id="IPR051198">
    <property type="entry name" value="BchE-like"/>
</dbReference>
<proteinExistence type="predicted"/>
<keyword evidence="3" id="KW-0479">Metal-binding</keyword>
<dbReference type="Gene3D" id="3.40.50.280">
    <property type="entry name" value="Cobalamin-binding domain"/>
    <property type="match status" value="1"/>
</dbReference>
<evidence type="ECO:0000256" key="5">
    <source>
        <dbReference type="ARBA" id="ARBA00023014"/>
    </source>
</evidence>
<evidence type="ECO:0000313" key="7">
    <source>
        <dbReference type="EMBL" id="MBL1097906.1"/>
    </source>
</evidence>
<dbReference type="EMBL" id="JAERRF010000007">
    <property type="protein sequence ID" value="MBL1097906.1"/>
    <property type="molecule type" value="Genomic_DNA"/>
</dbReference>
<dbReference type="InterPro" id="IPR058240">
    <property type="entry name" value="rSAM_sf"/>
</dbReference>
<evidence type="ECO:0000256" key="1">
    <source>
        <dbReference type="ARBA" id="ARBA00001966"/>
    </source>
</evidence>
<keyword evidence="8" id="KW-1185">Reference proteome</keyword>
<dbReference type="PANTHER" id="PTHR43409">
    <property type="entry name" value="ANAEROBIC MAGNESIUM-PROTOPORPHYRIN IX MONOMETHYL ESTER CYCLASE-RELATED"/>
    <property type="match status" value="1"/>
</dbReference>
<keyword evidence="5" id="KW-0411">Iron-sulfur</keyword>
<dbReference type="InterPro" id="IPR013785">
    <property type="entry name" value="Aldolase_TIM"/>
</dbReference>
<evidence type="ECO:0000256" key="3">
    <source>
        <dbReference type="ARBA" id="ARBA00022723"/>
    </source>
</evidence>
<evidence type="ECO:0000313" key="8">
    <source>
        <dbReference type="Proteomes" id="UP000634229"/>
    </source>
</evidence>
<dbReference type="InterPro" id="IPR007197">
    <property type="entry name" value="rSAM"/>
</dbReference>
<comment type="cofactor">
    <cofactor evidence="1">
        <name>[4Fe-4S] cluster</name>
        <dbReference type="ChEBI" id="CHEBI:49883"/>
    </cofactor>
</comment>
<accession>A0ABS1NCW6</accession>
<dbReference type="SFLD" id="SFLDG01082">
    <property type="entry name" value="B12-binding_domain_containing"/>
    <property type="match status" value="1"/>
</dbReference>
<reference evidence="7 8" key="1">
    <citation type="submission" date="2021-01" db="EMBL/GenBank/DDBJ databases">
        <title>WGS of actinomycetes isolated from Thailand.</title>
        <authorList>
            <person name="Thawai C."/>
        </authorList>
    </citation>
    <scope>NUCLEOTIDE SEQUENCE [LARGE SCALE GENOMIC DNA]</scope>
    <source>
        <strain evidence="7 8">CA1R205</strain>
    </source>
</reference>
<name>A0ABS1NCW6_9ACTN</name>
<evidence type="ECO:0000256" key="4">
    <source>
        <dbReference type="ARBA" id="ARBA00023004"/>
    </source>
</evidence>
<feature type="domain" description="Radical SAM core" evidence="6">
    <location>
        <begin position="325"/>
        <end position="593"/>
    </location>
</feature>
<dbReference type="Proteomes" id="UP000634229">
    <property type="component" value="Unassembled WGS sequence"/>
</dbReference>
<protein>
    <submittedName>
        <fullName evidence="7">Radical SAM protein</fullName>
    </submittedName>
</protein>
<dbReference type="SMART" id="SM00729">
    <property type="entry name" value="Elp3"/>
    <property type="match status" value="1"/>
</dbReference>
<evidence type="ECO:0000259" key="6">
    <source>
        <dbReference type="PROSITE" id="PS51918"/>
    </source>
</evidence>
<dbReference type="PROSITE" id="PS51918">
    <property type="entry name" value="RADICAL_SAM"/>
    <property type="match status" value="1"/>
</dbReference>
<keyword evidence="2" id="KW-0949">S-adenosyl-L-methionine</keyword>
<dbReference type="RefSeq" id="WP_201875318.1">
    <property type="nucleotide sequence ID" value="NZ_JAERRF010000007.1"/>
</dbReference>
<dbReference type="Pfam" id="PF04055">
    <property type="entry name" value="Radical_SAM"/>
    <property type="match status" value="1"/>
</dbReference>
<comment type="caution">
    <text evidence="7">The sequence shown here is derived from an EMBL/GenBank/DDBJ whole genome shotgun (WGS) entry which is preliminary data.</text>
</comment>
<dbReference type="SUPFAM" id="SSF102114">
    <property type="entry name" value="Radical SAM enzymes"/>
    <property type="match status" value="1"/>
</dbReference>
<dbReference type="InterPro" id="IPR006638">
    <property type="entry name" value="Elp3/MiaA/NifB-like_rSAM"/>
</dbReference>
<evidence type="ECO:0000256" key="2">
    <source>
        <dbReference type="ARBA" id="ARBA00022691"/>
    </source>
</evidence>